<accession>E0VTH5</accession>
<feature type="transmembrane region" description="Helical" evidence="20">
    <location>
        <begin position="932"/>
        <end position="954"/>
    </location>
</feature>
<dbReference type="PANTHER" id="PTHR43294">
    <property type="entry name" value="SODIUM/POTASSIUM-TRANSPORTING ATPASE SUBUNIT ALPHA"/>
    <property type="match status" value="1"/>
</dbReference>
<dbReference type="GO" id="GO:0006883">
    <property type="term" value="P:intracellular sodium ion homeostasis"/>
    <property type="evidence" value="ECO:0007669"/>
    <property type="project" value="TreeGrafter"/>
</dbReference>
<dbReference type="AlphaFoldDB" id="E0VTH5"/>
<dbReference type="Pfam" id="PF13246">
    <property type="entry name" value="Cation_ATPase"/>
    <property type="match status" value="1"/>
</dbReference>
<dbReference type="EMBL" id="AAZO01005278">
    <property type="status" value="NOT_ANNOTATED_CDS"/>
    <property type="molecule type" value="Genomic_DNA"/>
</dbReference>
<dbReference type="FunFam" id="1.20.1110.10:FF:000095">
    <property type="entry name" value="Sodium/potassium-transporting ATPase subunit alpha-1"/>
    <property type="match status" value="1"/>
</dbReference>
<dbReference type="SUPFAM" id="SSF81653">
    <property type="entry name" value="Calcium ATPase, transduction domain A"/>
    <property type="match status" value="1"/>
</dbReference>
<dbReference type="PROSITE" id="PS00154">
    <property type="entry name" value="ATPASE_E1_E2"/>
    <property type="match status" value="1"/>
</dbReference>
<feature type="transmembrane region" description="Helical" evidence="20">
    <location>
        <begin position="970"/>
        <end position="987"/>
    </location>
</feature>
<keyword evidence="15 20" id="KW-0406">Ion transport</keyword>
<dbReference type="GO" id="GO:1902600">
    <property type="term" value="P:proton transmembrane transport"/>
    <property type="evidence" value="ECO:0007669"/>
    <property type="project" value="TreeGrafter"/>
</dbReference>
<dbReference type="GO" id="GO:0036376">
    <property type="term" value="P:sodium ion export across plasma membrane"/>
    <property type="evidence" value="ECO:0007669"/>
    <property type="project" value="TreeGrafter"/>
</dbReference>
<dbReference type="GO" id="GO:0005886">
    <property type="term" value="C:plasma membrane"/>
    <property type="evidence" value="ECO:0007669"/>
    <property type="project" value="UniProtKB-SubCell"/>
</dbReference>
<keyword evidence="3 20" id="KW-0813">Transport</keyword>
<reference evidence="23" key="1">
    <citation type="submission" date="2007-04" db="EMBL/GenBank/DDBJ databases">
        <title>Annotation of Pediculus humanus corporis strain USDA.</title>
        <authorList>
            <person name="Kirkness E."/>
            <person name="Hannick L."/>
            <person name="Hass B."/>
            <person name="Bruggner R."/>
            <person name="Lawson D."/>
            <person name="Bidwell S."/>
            <person name="Joardar V."/>
            <person name="Caler E."/>
            <person name="Walenz B."/>
            <person name="Inman J."/>
            <person name="Schobel S."/>
            <person name="Galinsky K."/>
            <person name="Amedeo P."/>
            <person name="Strausberg R."/>
        </authorList>
    </citation>
    <scope>NUCLEOTIDE SEQUENCE</scope>
    <source>
        <strain evidence="23">USDA</strain>
    </source>
</reference>
<keyword evidence="25" id="KW-1185">Reference proteome</keyword>
<dbReference type="RefSeq" id="XP_002429419.1">
    <property type="nucleotide sequence ID" value="XM_002429374.1"/>
</dbReference>
<dbReference type="FunFam" id="2.70.150.10:FF:000003">
    <property type="entry name" value="Sodium/potassium-transporting ATPase subunit alpha"/>
    <property type="match status" value="1"/>
</dbReference>
<dbReference type="InterPro" id="IPR044492">
    <property type="entry name" value="P_typ_ATPase_HD_dom"/>
</dbReference>
<dbReference type="SUPFAM" id="SSF81660">
    <property type="entry name" value="Metal cation-transporting ATPase, ATP-binding domain N"/>
    <property type="match status" value="1"/>
</dbReference>
<dbReference type="SMART" id="SM00831">
    <property type="entry name" value="Cation_ATPase_N"/>
    <property type="match status" value="1"/>
</dbReference>
<dbReference type="InterPro" id="IPR006068">
    <property type="entry name" value="ATPase_P-typ_cation-transptr_C"/>
</dbReference>
<evidence type="ECO:0000256" key="11">
    <source>
        <dbReference type="ARBA" id="ARBA00022958"/>
    </source>
</evidence>
<feature type="transmembrane region" description="Helical" evidence="20">
    <location>
        <begin position="848"/>
        <end position="871"/>
    </location>
</feature>
<dbReference type="VEuPathDB" id="VectorBase:PHUM432700"/>
<dbReference type="InterPro" id="IPR023299">
    <property type="entry name" value="ATPase_P-typ_cyto_dom_N"/>
</dbReference>
<keyword evidence="12" id="KW-1278">Translocase</keyword>
<dbReference type="InterPro" id="IPR059000">
    <property type="entry name" value="ATPase_P-type_domA"/>
</dbReference>
<dbReference type="InterPro" id="IPR036412">
    <property type="entry name" value="HAD-like_sf"/>
</dbReference>
<evidence type="ECO:0000313" key="23">
    <source>
        <dbReference type="EMBL" id="EEB16681.1"/>
    </source>
</evidence>
<evidence type="ECO:0000256" key="4">
    <source>
        <dbReference type="ARBA" id="ARBA00022475"/>
    </source>
</evidence>
<keyword evidence="11 20" id="KW-0630">Potassium</keyword>
<feature type="transmembrane region" description="Helical" evidence="20">
    <location>
        <begin position="327"/>
        <end position="350"/>
    </location>
</feature>
<dbReference type="InterPro" id="IPR001757">
    <property type="entry name" value="P_typ_ATPase"/>
</dbReference>
<dbReference type="InParanoid" id="E0VTH5"/>
<dbReference type="GeneID" id="8230274"/>
<dbReference type="Pfam" id="PF00689">
    <property type="entry name" value="Cation_ATPase_C"/>
    <property type="match status" value="1"/>
</dbReference>
<dbReference type="OrthoDB" id="158672at2759"/>
<evidence type="ECO:0000313" key="25">
    <source>
        <dbReference type="Proteomes" id="UP000009046"/>
    </source>
</evidence>
<reference evidence="23" key="2">
    <citation type="submission" date="2007-04" db="EMBL/GenBank/DDBJ databases">
        <title>The genome of the human body louse.</title>
        <authorList>
            <consortium name="The Human Body Louse Genome Consortium"/>
            <person name="Kirkness E."/>
            <person name="Walenz B."/>
            <person name="Hass B."/>
            <person name="Bruggner R."/>
            <person name="Strausberg R."/>
        </authorList>
    </citation>
    <scope>NUCLEOTIDE SEQUENCE</scope>
    <source>
        <strain evidence="23">USDA</strain>
    </source>
</reference>
<dbReference type="NCBIfam" id="TIGR01494">
    <property type="entry name" value="ATPase_P-type"/>
    <property type="match status" value="2"/>
</dbReference>
<dbReference type="SUPFAM" id="SSF81665">
    <property type="entry name" value="Calcium ATPase, transmembrane domain M"/>
    <property type="match status" value="1"/>
</dbReference>
<dbReference type="GO" id="GO:1990573">
    <property type="term" value="P:potassium ion import across plasma membrane"/>
    <property type="evidence" value="ECO:0007669"/>
    <property type="project" value="TreeGrafter"/>
</dbReference>
<dbReference type="InterPro" id="IPR018303">
    <property type="entry name" value="ATPase_P-typ_P_site"/>
</dbReference>
<dbReference type="InterPro" id="IPR008250">
    <property type="entry name" value="ATPase_P-typ_transduc_dom_A_sf"/>
</dbReference>
<dbReference type="SFLD" id="SFLDS00003">
    <property type="entry name" value="Haloacid_Dehalogenase"/>
    <property type="match status" value="1"/>
</dbReference>
<dbReference type="PANTHER" id="PTHR43294:SF13">
    <property type="entry name" value="SODIUM_POTASSIUM-TRANSPORTING ATPASE SUBUNIT ALPHA"/>
    <property type="match status" value="1"/>
</dbReference>
<feature type="transmembrane region" description="Helical" evidence="20">
    <location>
        <begin position="297"/>
        <end position="321"/>
    </location>
</feature>
<dbReference type="PRINTS" id="PR00119">
    <property type="entry name" value="CATATPASE"/>
</dbReference>
<dbReference type="GO" id="GO:0030007">
    <property type="term" value="P:intracellular potassium ion homeostasis"/>
    <property type="evidence" value="ECO:0007669"/>
    <property type="project" value="TreeGrafter"/>
</dbReference>
<keyword evidence="4" id="KW-1003">Cell membrane</keyword>
<dbReference type="InterPro" id="IPR050510">
    <property type="entry name" value="Cation_transp_ATPase_P-type"/>
</dbReference>
<evidence type="ECO:0000256" key="9">
    <source>
        <dbReference type="ARBA" id="ARBA00022741"/>
    </source>
</evidence>
<evidence type="ECO:0000256" key="17">
    <source>
        <dbReference type="ARBA" id="ARBA00023201"/>
    </source>
</evidence>
<dbReference type="GO" id="GO:0046872">
    <property type="term" value="F:metal ion binding"/>
    <property type="evidence" value="ECO:0007669"/>
    <property type="project" value="UniProtKB-KW"/>
</dbReference>
<dbReference type="FunFam" id="3.40.50.1000:FF:000083">
    <property type="entry name" value="Sodium/potassium-transporting ATPase subunit alpha"/>
    <property type="match status" value="1"/>
</dbReference>
<dbReference type="KEGG" id="phu:Phum_PHUM432700"/>
<keyword evidence="17" id="KW-0739">Sodium transport</keyword>
<dbReference type="NCBIfam" id="TIGR01106">
    <property type="entry name" value="ATPase-IIC_X-K"/>
    <property type="match status" value="1"/>
</dbReference>
<proteinExistence type="inferred from homology"/>
<keyword evidence="9 20" id="KW-0547">Nucleotide-binding</keyword>
<keyword evidence="5 20" id="KW-0633">Potassium transport</keyword>
<keyword evidence="7" id="KW-0740">Sodium/potassium transport</keyword>
<keyword evidence="13 20" id="KW-1133">Transmembrane helix</keyword>
<keyword evidence="23" id="KW-0378">Hydrolase</keyword>
<feature type="domain" description="Cation-transporting P-type ATPase N-terminal" evidence="22">
    <location>
        <begin position="48"/>
        <end position="122"/>
    </location>
</feature>
<evidence type="ECO:0000259" key="22">
    <source>
        <dbReference type="SMART" id="SM00831"/>
    </source>
</evidence>
<feature type="compositionally biased region" description="Basic and acidic residues" evidence="21">
    <location>
        <begin position="10"/>
        <end position="28"/>
    </location>
</feature>
<evidence type="ECO:0000256" key="3">
    <source>
        <dbReference type="ARBA" id="ARBA00022448"/>
    </source>
</evidence>
<comment type="subcellular location">
    <subcellularLocation>
        <location evidence="1 20">Cell membrane</location>
        <topology evidence="1 20">Multi-pass membrane protein</topology>
    </subcellularLocation>
</comment>
<dbReference type="EMBL" id="DS235766">
    <property type="protein sequence ID" value="EEB16681.1"/>
    <property type="molecule type" value="Genomic_DNA"/>
</dbReference>
<evidence type="ECO:0000256" key="6">
    <source>
        <dbReference type="ARBA" id="ARBA00022553"/>
    </source>
</evidence>
<gene>
    <name evidence="24" type="primary">8230274</name>
    <name evidence="23" type="ORF">Phum_PHUM432700</name>
</gene>
<organism>
    <name type="scientific">Pediculus humanus subsp. corporis</name>
    <name type="common">Body louse</name>
    <dbReference type="NCBI Taxonomy" id="121224"/>
    <lineage>
        <taxon>Eukaryota</taxon>
        <taxon>Metazoa</taxon>
        <taxon>Ecdysozoa</taxon>
        <taxon>Arthropoda</taxon>
        <taxon>Hexapoda</taxon>
        <taxon>Insecta</taxon>
        <taxon>Pterygota</taxon>
        <taxon>Neoptera</taxon>
        <taxon>Paraneoptera</taxon>
        <taxon>Psocodea</taxon>
        <taxon>Troctomorpha</taxon>
        <taxon>Phthiraptera</taxon>
        <taxon>Anoplura</taxon>
        <taxon>Pediculidae</taxon>
        <taxon>Pediculus</taxon>
    </lineage>
</organism>
<dbReference type="PRINTS" id="PR00121">
    <property type="entry name" value="NAKATPASE"/>
</dbReference>
<dbReference type="HOGENOM" id="CLU_002360_4_1_1"/>
<evidence type="ECO:0000313" key="24">
    <source>
        <dbReference type="EnsemblMetazoa" id="PHUM432700-PA"/>
    </source>
</evidence>
<dbReference type="GO" id="GO:0005391">
    <property type="term" value="F:P-type sodium:potassium-exchanging transporter activity"/>
    <property type="evidence" value="ECO:0007669"/>
    <property type="project" value="TreeGrafter"/>
</dbReference>
<dbReference type="SUPFAM" id="SSF56784">
    <property type="entry name" value="HAD-like"/>
    <property type="match status" value="1"/>
</dbReference>
<evidence type="ECO:0000256" key="10">
    <source>
        <dbReference type="ARBA" id="ARBA00022840"/>
    </source>
</evidence>
<sequence>MNEPSQSTAEKTDDEKSKTPRNFEDNIVLRRKKNKSELDAFKQEIATDVHTISLQEFYERYQTNPDTGLTQAQANEYLQRDGFNELAPPKTTPQIMIFCNHMFLGFSSILWVSGILCLVAYTVSAQTQDDPEKSNLYLGVMIIIVVIVTGLFGYAQDRTSSKIMDSFKKMITHSATVIRDGKVSNIPSVNLVKGDVVLIKFGSKVPADVRIIECFGMKVDNSSLTGETEPQPRGVENTSTNVMETQNVAFYSSNVMEGTCKAIVFETGDRTVIGRLATLTVGLERASSPLTIEIRRFVILITCVAVALSTFFIILAIAMKYDLITCFIYFVAILVANIPEGLLVTLTLCLTLTAKKMAKKNCLIKSLDSVETLGSTSTICSDKTGTLTQNRMTVLEIMYNFTTYPIKYGEDRNSTVSNEFDVNDPDFINLMTCGKLCLRAEFEGDSTEPVLNRNVEGDASEAAILKCVECISPNVKQFRVANPKLMEVPFNSTNKYQLSIHKTANGNMLFMKGAPEKILQLCSTVSSGGRGRNLTDDAKEQINAILTEMGKKGERVLGFCDYALSDDAGVQYDPAKKNFPTTGLRFLGLMALIDPPREAVPDAVAKCRTAGIRVIMVTGDHPVTAEAIARNVGIISKSTRNELAKELNVDEKDVPASNVKAIVITGDQLRNMGSQELDEIIKNHEEIVFARTTPTQKLSIVESCQRLGYITAVTGDGVNDSPALKKADIGIAMGIAGSDVSKQAADMVLLDDNFASIIVGIEQGRIIFDNLKKSICYVLTSNIPEMAPFIAYLIFQIPMPLSIIAIIIVDVGTDMVPAIALAYERAESDIMKRKPRNPFQDKLVNRRLIWMAYGQIGIIQMMAAFSAYFVVMAQNGFLPLTLIGIRETWENKGEISLERYCQSCFFAAIIVTQIADAIICKTRKNSIFQQGMHNWVLNAGLIFAVLMGCFILYTPGMDEYFMMPPIRAEHWLPGLPFAFIIILFDEVRRYILRKRPGGWVEREFYY</sequence>
<evidence type="ECO:0000256" key="5">
    <source>
        <dbReference type="ARBA" id="ARBA00022538"/>
    </source>
</evidence>
<comment type="function">
    <text evidence="18">This is the catalytic component of the active enzyme, which catalyzes the hydrolysis of ATP coupled with the exchange of sodium and potassium ions across the plasma membrane. This action creates the electrochemical gradient of sodium and potassium ions, providing the energy for active transport of various nutrients.</text>
</comment>
<dbReference type="STRING" id="121224.E0VTH5"/>
<comment type="subunit">
    <text evidence="19">The sodium/potassium-transporting ATPase is composed of a catalytic alpha subunit, an auxiliary non-catalytic beta subunit and an additional regulatory subunit.</text>
</comment>
<evidence type="ECO:0000256" key="16">
    <source>
        <dbReference type="ARBA" id="ARBA00023136"/>
    </source>
</evidence>
<keyword evidence="6" id="KW-0597">Phosphoprotein</keyword>
<dbReference type="GO" id="GO:0005524">
    <property type="term" value="F:ATP binding"/>
    <property type="evidence" value="ECO:0007669"/>
    <property type="project" value="UniProtKB-KW"/>
</dbReference>
<evidence type="ECO:0000256" key="19">
    <source>
        <dbReference type="ARBA" id="ARBA00038795"/>
    </source>
</evidence>
<dbReference type="Pfam" id="PF00690">
    <property type="entry name" value="Cation_ATPase_N"/>
    <property type="match status" value="1"/>
</dbReference>
<comment type="similarity">
    <text evidence="2 20">Belongs to the cation transport ATPase (P-type) (TC 3.A.3) family. Type IIC subfamily.</text>
</comment>
<keyword evidence="16 20" id="KW-0472">Membrane</keyword>
<dbReference type="InterPro" id="IPR004014">
    <property type="entry name" value="ATPase_P-typ_cation-transptr_N"/>
</dbReference>
<dbReference type="Gene3D" id="1.20.1110.10">
    <property type="entry name" value="Calcium-transporting ATPase, transmembrane domain"/>
    <property type="match status" value="1"/>
</dbReference>
<dbReference type="Gene3D" id="3.40.1110.10">
    <property type="entry name" value="Calcium-transporting ATPase, cytoplasmic domain N"/>
    <property type="match status" value="1"/>
</dbReference>
<dbReference type="Proteomes" id="UP000009046">
    <property type="component" value="Unassembled WGS sequence"/>
</dbReference>
<keyword evidence="8 20" id="KW-0812">Transmembrane</keyword>
<dbReference type="CTD" id="8230274"/>
<evidence type="ECO:0000256" key="13">
    <source>
        <dbReference type="ARBA" id="ARBA00022989"/>
    </source>
</evidence>
<keyword evidence="14" id="KW-0915">Sodium</keyword>
<feature type="transmembrane region" description="Helical" evidence="20">
    <location>
        <begin position="103"/>
        <end position="124"/>
    </location>
</feature>
<evidence type="ECO:0000256" key="21">
    <source>
        <dbReference type="SAM" id="MobiDB-lite"/>
    </source>
</evidence>
<dbReference type="InterPro" id="IPR023298">
    <property type="entry name" value="ATPase_P-typ_TM_dom_sf"/>
</dbReference>
<evidence type="ECO:0000256" key="15">
    <source>
        <dbReference type="ARBA" id="ARBA00023065"/>
    </source>
</evidence>
<reference evidence="24" key="3">
    <citation type="submission" date="2021-02" db="UniProtKB">
        <authorList>
            <consortium name="EnsemblMetazoa"/>
        </authorList>
    </citation>
    <scope>IDENTIFICATION</scope>
    <source>
        <strain evidence="24">USDA</strain>
    </source>
</reference>
<evidence type="ECO:0000256" key="18">
    <source>
        <dbReference type="ARBA" id="ARBA00037422"/>
    </source>
</evidence>
<protein>
    <recommendedName>
        <fullName evidence="20">Sodium/potassium-transporting ATPase subunit alpha</fullName>
    </recommendedName>
</protein>
<evidence type="ECO:0000256" key="8">
    <source>
        <dbReference type="ARBA" id="ARBA00022692"/>
    </source>
</evidence>
<dbReference type="EnsemblMetazoa" id="PHUM432700-RA">
    <property type="protein sequence ID" value="PHUM432700-PA"/>
    <property type="gene ID" value="PHUM432700"/>
</dbReference>
<dbReference type="InterPro" id="IPR023214">
    <property type="entry name" value="HAD_sf"/>
</dbReference>
<dbReference type="SFLD" id="SFLDF00027">
    <property type="entry name" value="p-type_atpase"/>
    <property type="match status" value="1"/>
</dbReference>
<evidence type="ECO:0000256" key="14">
    <source>
        <dbReference type="ARBA" id="ARBA00023053"/>
    </source>
</evidence>
<dbReference type="GO" id="GO:0016887">
    <property type="term" value="F:ATP hydrolysis activity"/>
    <property type="evidence" value="ECO:0007669"/>
    <property type="project" value="InterPro"/>
</dbReference>
<evidence type="ECO:0000256" key="7">
    <source>
        <dbReference type="ARBA" id="ARBA00022607"/>
    </source>
</evidence>
<evidence type="ECO:0000256" key="20">
    <source>
        <dbReference type="RuleBase" id="RU362084"/>
    </source>
</evidence>
<dbReference type="Gene3D" id="2.70.150.10">
    <property type="entry name" value="Calcium-transporting ATPase, cytoplasmic transduction domain A"/>
    <property type="match status" value="1"/>
</dbReference>
<dbReference type="InterPro" id="IPR005775">
    <property type="entry name" value="P-type_ATPase_IIC"/>
</dbReference>
<evidence type="ECO:0000256" key="2">
    <source>
        <dbReference type="ARBA" id="ARBA00006934"/>
    </source>
</evidence>
<feature type="region of interest" description="Disordered" evidence="21">
    <location>
        <begin position="1"/>
        <end position="28"/>
    </location>
</feature>
<evidence type="ECO:0000256" key="1">
    <source>
        <dbReference type="ARBA" id="ARBA00004651"/>
    </source>
</evidence>
<dbReference type="Gene3D" id="3.40.50.1000">
    <property type="entry name" value="HAD superfamily/HAD-like"/>
    <property type="match status" value="1"/>
</dbReference>
<dbReference type="eggNOG" id="KOG0203">
    <property type="taxonomic scope" value="Eukaryota"/>
</dbReference>
<dbReference type="Pfam" id="PF00122">
    <property type="entry name" value="E1-E2_ATPase"/>
    <property type="match status" value="1"/>
</dbReference>
<evidence type="ECO:0000256" key="12">
    <source>
        <dbReference type="ARBA" id="ARBA00022967"/>
    </source>
</evidence>
<feature type="transmembrane region" description="Helical" evidence="20">
    <location>
        <begin position="136"/>
        <end position="155"/>
    </location>
</feature>
<keyword evidence="10 20" id="KW-0067">ATP-binding</keyword>
<name>E0VTH5_PEDHC</name>
<keyword evidence="20" id="KW-0479">Metal-binding</keyword>
<dbReference type="SFLD" id="SFLDG00002">
    <property type="entry name" value="C1.7:_P-type_atpase_like"/>
    <property type="match status" value="1"/>
</dbReference>
<comment type="caution">
    <text evidence="20">Lacks conserved residue(s) required for the propagation of feature annotation.</text>
</comment>